<dbReference type="AlphaFoldDB" id="A0A6I4TY07"/>
<evidence type="ECO:0000313" key="3">
    <source>
        <dbReference type="EMBL" id="MXO99243.1"/>
    </source>
</evidence>
<accession>A0A6I4TY07</accession>
<keyword evidence="4" id="KW-1185">Reference proteome</keyword>
<proteinExistence type="predicted"/>
<gene>
    <name evidence="3" type="ORF">GRI97_09605</name>
</gene>
<keyword evidence="1" id="KW-0597">Phosphoprotein</keyword>
<dbReference type="InterPro" id="IPR011006">
    <property type="entry name" value="CheY-like_superfamily"/>
</dbReference>
<comment type="caution">
    <text evidence="3">The sequence shown here is derived from an EMBL/GenBank/DDBJ whole genome shotgun (WGS) entry which is preliminary data.</text>
</comment>
<evidence type="ECO:0000256" key="1">
    <source>
        <dbReference type="PROSITE-ProRule" id="PRU00169"/>
    </source>
</evidence>
<reference evidence="3 4" key="1">
    <citation type="submission" date="2019-12" db="EMBL/GenBank/DDBJ databases">
        <title>Genomic-based taxomic classification of the family Erythrobacteraceae.</title>
        <authorList>
            <person name="Xu L."/>
        </authorList>
    </citation>
    <scope>NUCLEOTIDE SEQUENCE [LARGE SCALE GENOMIC DNA]</scope>
    <source>
        <strain evidence="3 4">S36</strain>
    </source>
</reference>
<dbReference type="Proteomes" id="UP000469430">
    <property type="component" value="Unassembled WGS sequence"/>
</dbReference>
<dbReference type="SUPFAM" id="SSF52172">
    <property type="entry name" value="CheY-like"/>
    <property type="match status" value="1"/>
</dbReference>
<dbReference type="EMBL" id="WTYJ01000002">
    <property type="protein sequence ID" value="MXO99243.1"/>
    <property type="molecule type" value="Genomic_DNA"/>
</dbReference>
<dbReference type="OrthoDB" id="7774278at2"/>
<protein>
    <submittedName>
        <fullName evidence="3">Response regulator</fullName>
    </submittedName>
</protein>
<feature type="modified residue" description="4-aspartylphosphate" evidence="1">
    <location>
        <position position="49"/>
    </location>
</feature>
<name>A0A6I4TY07_9SPHN</name>
<dbReference type="Gene3D" id="3.40.50.2300">
    <property type="match status" value="1"/>
</dbReference>
<dbReference type="PROSITE" id="PS50110">
    <property type="entry name" value="RESPONSE_REGULATORY"/>
    <property type="match status" value="1"/>
</dbReference>
<feature type="domain" description="Response regulatory" evidence="2">
    <location>
        <begin position="1"/>
        <end position="110"/>
    </location>
</feature>
<dbReference type="GO" id="GO:0000160">
    <property type="term" value="P:phosphorelay signal transduction system"/>
    <property type="evidence" value="ECO:0007669"/>
    <property type="project" value="InterPro"/>
</dbReference>
<evidence type="ECO:0000313" key="4">
    <source>
        <dbReference type="Proteomes" id="UP000469430"/>
    </source>
</evidence>
<sequence length="119" mass="13219">MVVEDEFIIALDLTETVQDLGYAIDGPYADRENALKAIGRHLPDCAILDVNIRDGEVYPLADVLEKAGVPIIFHTSQAEPREVKQRYPRALACPKPYRLNMLTEVLKRATGGTMRPKAA</sequence>
<dbReference type="InterPro" id="IPR001789">
    <property type="entry name" value="Sig_transdc_resp-reg_receiver"/>
</dbReference>
<evidence type="ECO:0000259" key="2">
    <source>
        <dbReference type="PROSITE" id="PS50110"/>
    </source>
</evidence>
<organism evidence="3 4">
    <name type="scientific">Croceibacterium xixiisoli</name>
    <dbReference type="NCBI Taxonomy" id="1476466"/>
    <lineage>
        <taxon>Bacteria</taxon>
        <taxon>Pseudomonadati</taxon>
        <taxon>Pseudomonadota</taxon>
        <taxon>Alphaproteobacteria</taxon>
        <taxon>Sphingomonadales</taxon>
        <taxon>Erythrobacteraceae</taxon>
        <taxon>Croceibacterium</taxon>
    </lineage>
</organism>